<evidence type="ECO:0000313" key="3">
    <source>
        <dbReference type="Proteomes" id="UP000827284"/>
    </source>
</evidence>
<keyword evidence="1" id="KW-0732">Signal</keyword>
<dbReference type="OrthoDB" id="2377164at2759"/>
<dbReference type="EMBL" id="BQFW01000002">
    <property type="protein sequence ID" value="GJJ69262.1"/>
    <property type="molecule type" value="Genomic_DNA"/>
</dbReference>
<gene>
    <name evidence="2" type="ORF">EMPS_01608</name>
</gene>
<accession>A0A9P3LSY8</accession>
<evidence type="ECO:0000256" key="1">
    <source>
        <dbReference type="SAM" id="SignalP"/>
    </source>
</evidence>
<dbReference type="Proteomes" id="UP000827284">
    <property type="component" value="Unassembled WGS sequence"/>
</dbReference>
<comment type="caution">
    <text evidence="2">The sequence shown here is derived from an EMBL/GenBank/DDBJ whole genome shotgun (WGS) entry which is preliminary data.</text>
</comment>
<protein>
    <submittedName>
        <fullName evidence="2">Uncharacterized protein</fullName>
    </submittedName>
</protein>
<proteinExistence type="predicted"/>
<keyword evidence="3" id="KW-1185">Reference proteome</keyword>
<evidence type="ECO:0000313" key="2">
    <source>
        <dbReference type="EMBL" id="GJJ69262.1"/>
    </source>
</evidence>
<feature type="chain" id="PRO_5040182575" evidence="1">
    <location>
        <begin position="23"/>
        <end position="81"/>
    </location>
</feature>
<dbReference type="AlphaFoldDB" id="A0A9P3LSY8"/>
<feature type="signal peptide" evidence="1">
    <location>
        <begin position="1"/>
        <end position="22"/>
    </location>
</feature>
<sequence length="81" mass="8723">MRYTSLLAFIGLASVAMAKVRCQCSDDGNSINKASTASACTRGLNYNVESDGFCYIVVNSNAAKVLPLCPNRMFSYCQVVV</sequence>
<reference evidence="2" key="2">
    <citation type="journal article" date="2022" name="Microbiol. Resour. Announc.">
        <title>Whole-Genome Sequence of Entomortierella parvispora E1425, a Mucoromycotan Fungus Associated with Burkholderiaceae-Related Endosymbiotic Bacteria.</title>
        <authorList>
            <person name="Herlambang A."/>
            <person name="Guo Y."/>
            <person name="Takashima Y."/>
            <person name="Narisawa K."/>
            <person name="Ohta H."/>
            <person name="Nishizawa T."/>
        </authorList>
    </citation>
    <scope>NUCLEOTIDE SEQUENCE</scope>
    <source>
        <strain evidence="2">E1425</strain>
    </source>
</reference>
<organism evidence="2 3">
    <name type="scientific">Entomortierella parvispora</name>
    <dbReference type="NCBI Taxonomy" id="205924"/>
    <lineage>
        <taxon>Eukaryota</taxon>
        <taxon>Fungi</taxon>
        <taxon>Fungi incertae sedis</taxon>
        <taxon>Mucoromycota</taxon>
        <taxon>Mortierellomycotina</taxon>
        <taxon>Mortierellomycetes</taxon>
        <taxon>Mortierellales</taxon>
        <taxon>Mortierellaceae</taxon>
        <taxon>Entomortierella</taxon>
    </lineage>
</organism>
<name>A0A9P3LSY8_9FUNG</name>
<reference evidence="2" key="1">
    <citation type="submission" date="2021-11" db="EMBL/GenBank/DDBJ databases">
        <authorList>
            <person name="Herlambang A."/>
            <person name="Guo Y."/>
            <person name="Takashima Y."/>
            <person name="Nishizawa T."/>
        </authorList>
    </citation>
    <scope>NUCLEOTIDE SEQUENCE</scope>
    <source>
        <strain evidence="2">E1425</strain>
    </source>
</reference>